<dbReference type="EC" id="3.1.1.-" evidence="5"/>
<comment type="catalytic activity">
    <reaction evidence="4">
        <text>[phosphatase 2A protein]-C-terminal L-leucine methyl ester + H2O = [phosphatase 2A protein]-C-terminal L-leucine + methanol + H(+)</text>
        <dbReference type="Rhea" id="RHEA:48548"/>
        <dbReference type="Rhea" id="RHEA-COMP:12134"/>
        <dbReference type="Rhea" id="RHEA-COMP:12135"/>
        <dbReference type="ChEBI" id="CHEBI:15377"/>
        <dbReference type="ChEBI" id="CHEBI:15378"/>
        <dbReference type="ChEBI" id="CHEBI:17790"/>
        <dbReference type="ChEBI" id="CHEBI:90516"/>
        <dbReference type="ChEBI" id="CHEBI:90517"/>
        <dbReference type="EC" id="3.1.1.89"/>
    </reaction>
</comment>
<dbReference type="EMBL" id="CAADRA010006063">
    <property type="protein sequence ID" value="VFT93899.1"/>
    <property type="molecule type" value="Genomic_DNA"/>
</dbReference>
<dbReference type="InterPro" id="IPR000073">
    <property type="entry name" value="AB_hydrolase_1"/>
</dbReference>
<dbReference type="GO" id="GO:0051723">
    <property type="term" value="F:protein methylesterase activity"/>
    <property type="evidence" value="ECO:0007669"/>
    <property type="project" value="UniProtKB-EC"/>
</dbReference>
<feature type="active site" evidence="6">
    <location>
        <position position="269"/>
    </location>
</feature>
<keyword evidence="3 5" id="KW-0378">Hydrolase</keyword>
<accession>A0A485L805</accession>
<evidence type="ECO:0000313" key="9">
    <source>
        <dbReference type="EMBL" id="VFT93899.1"/>
    </source>
</evidence>
<feature type="domain" description="AB hydrolase-1" evidence="7">
    <location>
        <begin position="38"/>
        <end position="280"/>
    </location>
</feature>
<dbReference type="PRINTS" id="PR00111">
    <property type="entry name" value="ABHYDROLASE"/>
</dbReference>
<sequence>MSKHNCSLWMQYFDRSEDVDVEGDVFRVYFAGSQGPWVVLLHGGGHTALTWCLTTAILKNHCRVLAFDFRGHGMSKTRNEGNLSESILVQDTINILNHCLSDETSPNSRAPVILVGHSMGGAIAIRVAATNLLQNLTGVVVIDVVEGTALAALSHMQAVLSSRPTHFSSEDEAIQWSLQSGNLRNAESAKVSIPSQVRLSSDGSLVWRTDLFASAQYWTGWFTGISELFLSISAPKVLLLAGTDRLDTALTRGQMQGKFQLLLMYGSGHVIQEDCPEKTANMLLEFCSRLGTISGVKNQAEILAEKLAKARGMMPQR</sequence>
<keyword evidence="10" id="KW-1185">Reference proteome</keyword>
<evidence type="ECO:0000256" key="6">
    <source>
        <dbReference type="PIRSR" id="PIRSR022950-1"/>
    </source>
</evidence>
<feature type="active site" evidence="6">
    <location>
        <position position="118"/>
    </location>
</feature>
<dbReference type="PIRSF" id="PIRSF022950">
    <property type="entry name" value="PPase_methylesterase_euk"/>
    <property type="match status" value="1"/>
</dbReference>
<dbReference type="InterPro" id="IPR029058">
    <property type="entry name" value="AB_hydrolase_fold"/>
</dbReference>
<dbReference type="PANTHER" id="PTHR14189:SF0">
    <property type="entry name" value="PROTEIN PHOSPHATASE METHYLESTERASE 1"/>
    <property type="match status" value="1"/>
</dbReference>
<dbReference type="Pfam" id="PF12697">
    <property type="entry name" value="Abhydrolase_6"/>
    <property type="match status" value="1"/>
</dbReference>
<evidence type="ECO:0000313" key="10">
    <source>
        <dbReference type="Proteomes" id="UP000332933"/>
    </source>
</evidence>
<keyword evidence="2 5" id="KW-0719">Serine esterase</keyword>
<evidence type="ECO:0000256" key="1">
    <source>
        <dbReference type="ARBA" id="ARBA00008645"/>
    </source>
</evidence>
<dbReference type="InterPro" id="IPR016812">
    <property type="entry name" value="PPase_methylesterase_euk"/>
</dbReference>
<evidence type="ECO:0000256" key="5">
    <source>
        <dbReference type="PIRNR" id="PIRNR022950"/>
    </source>
</evidence>
<evidence type="ECO:0000259" key="7">
    <source>
        <dbReference type="Pfam" id="PF12697"/>
    </source>
</evidence>
<evidence type="ECO:0000313" key="8">
    <source>
        <dbReference type="EMBL" id="KAF0691674.1"/>
    </source>
</evidence>
<reference evidence="9 10" key="1">
    <citation type="submission" date="2019-03" db="EMBL/GenBank/DDBJ databases">
        <authorList>
            <person name="Gaulin E."/>
            <person name="Dumas B."/>
        </authorList>
    </citation>
    <scope>NUCLEOTIDE SEQUENCE [LARGE SCALE GENOMIC DNA]</scope>
    <source>
        <strain evidence="9">CBS 568.67</strain>
    </source>
</reference>
<dbReference type="OrthoDB" id="194865at2759"/>
<organism evidence="9 10">
    <name type="scientific">Aphanomyces stellatus</name>
    <dbReference type="NCBI Taxonomy" id="120398"/>
    <lineage>
        <taxon>Eukaryota</taxon>
        <taxon>Sar</taxon>
        <taxon>Stramenopiles</taxon>
        <taxon>Oomycota</taxon>
        <taxon>Saprolegniomycetes</taxon>
        <taxon>Saprolegniales</taxon>
        <taxon>Verrucalvaceae</taxon>
        <taxon>Aphanomyces</taxon>
    </lineage>
</organism>
<evidence type="ECO:0000256" key="2">
    <source>
        <dbReference type="ARBA" id="ARBA00022487"/>
    </source>
</evidence>
<dbReference type="Proteomes" id="UP000332933">
    <property type="component" value="Unassembled WGS sequence"/>
</dbReference>
<dbReference type="AlphaFoldDB" id="A0A485L805"/>
<comment type="similarity">
    <text evidence="1 5">Belongs to the AB hydrolase superfamily.</text>
</comment>
<evidence type="ECO:0000256" key="4">
    <source>
        <dbReference type="ARBA" id="ARBA00049203"/>
    </source>
</evidence>
<proteinExistence type="inferred from homology"/>
<name>A0A485L805_9STRA</name>
<gene>
    <name evidence="9" type="primary">Aste57867_17142</name>
    <name evidence="8" type="ORF">As57867_017083</name>
    <name evidence="9" type="ORF">ASTE57867_17142</name>
</gene>
<evidence type="ECO:0000256" key="3">
    <source>
        <dbReference type="ARBA" id="ARBA00022801"/>
    </source>
</evidence>
<dbReference type="SUPFAM" id="SSF53474">
    <property type="entry name" value="alpha/beta-Hydrolases"/>
    <property type="match status" value="1"/>
</dbReference>
<protein>
    <recommendedName>
        <fullName evidence="5">Protein phosphatase methylesterase 1</fullName>
        <shortName evidence="5">PME-1</shortName>
        <ecNumber evidence="5">3.1.1.-</ecNumber>
    </recommendedName>
</protein>
<reference evidence="8" key="2">
    <citation type="submission" date="2019-06" db="EMBL/GenBank/DDBJ databases">
        <title>Genomics analysis of Aphanomyces spp. identifies a new class of oomycete effector associated with host adaptation.</title>
        <authorList>
            <person name="Gaulin E."/>
        </authorList>
    </citation>
    <scope>NUCLEOTIDE SEQUENCE</scope>
    <source>
        <strain evidence="8">CBS 578.67</strain>
    </source>
</reference>
<dbReference type="Gene3D" id="3.40.50.1820">
    <property type="entry name" value="alpha/beta hydrolase"/>
    <property type="match status" value="1"/>
</dbReference>
<comment type="function">
    <text evidence="5">Demethylates proteins that have been reversibly carboxymethylated.</text>
</comment>
<dbReference type="PANTHER" id="PTHR14189">
    <property type="entry name" value="PROTEIN PHOSPHATASE METHYLESTERASE-1 RELATED"/>
    <property type="match status" value="1"/>
</dbReference>
<feature type="active site" evidence="6">
    <location>
        <position position="143"/>
    </location>
</feature>
<dbReference type="EMBL" id="VJMH01006042">
    <property type="protein sequence ID" value="KAF0691674.1"/>
    <property type="molecule type" value="Genomic_DNA"/>
</dbReference>